<sequence>MQADTSPGSSPLVKFRREFEPLHQGIDQRAVWNRIMEFYATTFDNVHDVMRRNDCIEGVSARLAGIETYLVTDCMIGDAAPSGADNVSDSLGFESWILANYWV</sequence>
<accession>A0A398D610</accession>
<evidence type="ECO:0000313" key="1">
    <source>
        <dbReference type="EMBL" id="RIE07540.1"/>
    </source>
</evidence>
<dbReference type="EMBL" id="QXIU01000230">
    <property type="protein sequence ID" value="RIE07540.1"/>
    <property type="molecule type" value="Genomic_DNA"/>
</dbReference>
<evidence type="ECO:0000313" key="4">
    <source>
        <dbReference type="Proteomes" id="UP000266489"/>
    </source>
</evidence>
<comment type="caution">
    <text evidence="2">The sequence shown here is derived from an EMBL/GenBank/DDBJ whole genome shotgun (WGS) entry which is preliminary data.</text>
</comment>
<evidence type="ECO:0000313" key="2">
    <source>
        <dbReference type="EMBL" id="RIE07787.1"/>
    </source>
</evidence>
<protein>
    <submittedName>
        <fullName evidence="2">Uncharacterized protein</fullName>
    </submittedName>
</protein>
<dbReference type="EMBL" id="QXIT01000091">
    <property type="protein sequence ID" value="RIE07787.1"/>
    <property type="molecule type" value="Genomic_DNA"/>
</dbReference>
<dbReference type="RefSeq" id="WP_119120529.1">
    <property type="nucleotide sequence ID" value="NZ_QXIT01000091.1"/>
</dbReference>
<dbReference type="AlphaFoldDB" id="A0A398D610"/>
<proteinExistence type="predicted"/>
<name>A0A398D610_9BACT</name>
<keyword evidence="3" id="KW-1185">Reference proteome</keyword>
<evidence type="ECO:0000313" key="3">
    <source>
        <dbReference type="Proteomes" id="UP000266260"/>
    </source>
</evidence>
<accession>A0A398CZ81</accession>
<dbReference type="Proteomes" id="UP000266260">
    <property type="component" value="Unassembled WGS sequence"/>
</dbReference>
<dbReference type="Proteomes" id="UP000266489">
    <property type="component" value="Unassembled WGS sequence"/>
</dbReference>
<dbReference type="OrthoDB" id="9801854at2"/>
<organism evidence="2 3">
    <name type="scientific">Candidatus Cryosericum odellii</name>
    <dbReference type="NCBI Taxonomy" id="2290917"/>
    <lineage>
        <taxon>Bacteria</taxon>
        <taxon>Pseudomonadati</taxon>
        <taxon>Caldisericota/Cryosericota group</taxon>
        <taxon>Candidatus Cryosericota</taxon>
        <taxon>Candidatus Cryosericia</taxon>
        <taxon>Candidatus Cryosericales</taxon>
        <taxon>Candidatus Cryosericaceae</taxon>
        <taxon>Candidatus Cryosericum</taxon>
    </lineage>
</organism>
<reference evidence="3 4" key="1">
    <citation type="submission" date="2018-09" db="EMBL/GenBank/DDBJ databases">
        <title>Discovery and Ecogenomic Context for Candidatus Cryosericales, a Global Caldiserica Order Active in Thawing Permafrost.</title>
        <authorList>
            <person name="Martinez M.A."/>
            <person name="Woodcroft B.J."/>
            <person name="Ignacio Espinoza J.C."/>
            <person name="Zayed A."/>
            <person name="Singleton C.M."/>
            <person name="Boyd J."/>
            <person name="Li Y.-F."/>
            <person name="Purvine S."/>
            <person name="Maughan H."/>
            <person name="Hodgkins S.B."/>
            <person name="Anderson D."/>
            <person name="Sederholm M."/>
            <person name="Temperton B."/>
            <person name="Saleska S.R."/>
            <person name="Tyson G.W."/>
            <person name="Rich V.I."/>
        </authorList>
    </citation>
    <scope>NUCLEOTIDE SEQUENCE [LARGE SCALE GENOMIC DNA]</scope>
    <source>
        <strain evidence="1 4">SMC5</strain>
        <strain evidence="2 3">SMC6</strain>
    </source>
</reference>
<gene>
    <name evidence="1" type="ORF">SMC5_09505</name>
    <name evidence="2" type="ORF">SMC6_05340</name>
</gene>